<dbReference type="EMBL" id="LAZR01000519">
    <property type="protein sequence ID" value="KKN65633.1"/>
    <property type="molecule type" value="Genomic_DNA"/>
</dbReference>
<dbReference type="Pfam" id="PF01139">
    <property type="entry name" value="RtcB"/>
    <property type="match status" value="1"/>
</dbReference>
<dbReference type="EC" id="6.5.1.8" evidence="2"/>
<reference evidence="9" key="1">
    <citation type="journal article" date="2015" name="Nature">
        <title>Complex archaea that bridge the gap between prokaryotes and eukaryotes.</title>
        <authorList>
            <person name="Spang A."/>
            <person name="Saw J.H."/>
            <person name="Jorgensen S.L."/>
            <person name="Zaremba-Niedzwiedzka K."/>
            <person name="Martijn J."/>
            <person name="Lind A.E."/>
            <person name="van Eijk R."/>
            <person name="Schleper C."/>
            <person name="Guy L."/>
            <person name="Ettema T.J."/>
        </authorList>
    </citation>
    <scope>NUCLEOTIDE SEQUENCE</scope>
</reference>
<dbReference type="GO" id="GO:0042245">
    <property type="term" value="P:RNA repair"/>
    <property type="evidence" value="ECO:0007669"/>
    <property type="project" value="TreeGrafter"/>
</dbReference>
<dbReference type="InterPro" id="IPR001233">
    <property type="entry name" value="RtcB"/>
</dbReference>
<evidence type="ECO:0000256" key="3">
    <source>
        <dbReference type="ARBA" id="ARBA00022598"/>
    </source>
</evidence>
<dbReference type="PANTHER" id="PTHR43749:SF2">
    <property type="entry name" value="RNA-SPLICING LIGASE RTCB"/>
    <property type="match status" value="1"/>
</dbReference>
<comment type="cofactor">
    <cofactor evidence="1">
        <name>Mn(2+)</name>
        <dbReference type="ChEBI" id="CHEBI:29035"/>
    </cofactor>
</comment>
<dbReference type="AlphaFoldDB" id="A0A0F9VIG0"/>
<name>A0A0F9VIG0_9ZZZZ</name>
<keyword evidence="3" id="KW-0436">Ligase</keyword>
<evidence type="ECO:0000256" key="4">
    <source>
        <dbReference type="ARBA" id="ARBA00022723"/>
    </source>
</evidence>
<dbReference type="GO" id="GO:0006396">
    <property type="term" value="P:RNA processing"/>
    <property type="evidence" value="ECO:0007669"/>
    <property type="project" value="InterPro"/>
</dbReference>
<dbReference type="SUPFAM" id="SSF103365">
    <property type="entry name" value="Hypothetical protein PH1602"/>
    <property type="match status" value="1"/>
</dbReference>
<gene>
    <name evidence="9" type="ORF">LCGC14_0479490</name>
</gene>
<dbReference type="GO" id="GO:0030145">
    <property type="term" value="F:manganese ion binding"/>
    <property type="evidence" value="ECO:0007669"/>
    <property type="project" value="TreeGrafter"/>
</dbReference>
<evidence type="ECO:0000313" key="9">
    <source>
        <dbReference type="EMBL" id="KKN65633.1"/>
    </source>
</evidence>
<evidence type="ECO:0000256" key="5">
    <source>
        <dbReference type="ARBA" id="ARBA00022741"/>
    </source>
</evidence>
<dbReference type="PANTHER" id="PTHR43749">
    <property type="entry name" value="RNA-SPLICING LIGASE RTCB"/>
    <property type="match status" value="1"/>
</dbReference>
<dbReference type="GO" id="GO:0170057">
    <property type="term" value="F:RNA ligase (GTP) activity"/>
    <property type="evidence" value="ECO:0007669"/>
    <property type="project" value="UniProtKB-EC"/>
</dbReference>
<evidence type="ECO:0000256" key="1">
    <source>
        <dbReference type="ARBA" id="ARBA00001936"/>
    </source>
</evidence>
<proteinExistence type="predicted"/>
<sequence length="406" mass="44473">MSNYNVMYDAGQRVPVKLWTKGVSVEEGALQQLRNVASLPFVYKHVSAMPDVHAGMGATIGSVVATDGAVVPSIVGVDIGCGMCAQKIDLTRDYLPKLSELRAKIERAVPHGRSDNGGENDRGRWGNIPEDVAATWDKDLRLGYESIIERHPAIGQSNSDVHLGTLGTGNHFIEICLDLDDQVWIMLHSGSRGIGGKIGSYFIRKAKEQMKKWFISLPDPNLAYFPQGTEYFGHYIAAANWAQKFAAVNRSIMMRNVICALEEAVGFVPLDGDEVNCHHNYLSRERHFGKDVWITRKGAVSANKGEMGIIPGSMGAKSFIVRGLGDRNSFTSCSHGAGRAMSRTAAKKKFSVEDHIRATEGIECRKDADVVDETPGAYKNIDDVMGAQKDLVEVVHQLRQVICVKG</sequence>
<keyword evidence="6" id="KW-0342">GTP-binding</keyword>
<dbReference type="GO" id="GO:0003909">
    <property type="term" value="F:DNA ligase activity"/>
    <property type="evidence" value="ECO:0007669"/>
    <property type="project" value="TreeGrafter"/>
</dbReference>
<keyword evidence="7" id="KW-0464">Manganese</keyword>
<dbReference type="InterPro" id="IPR036025">
    <property type="entry name" value="RtcB-like_sf"/>
</dbReference>
<dbReference type="Gene3D" id="3.90.1860.10">
    <property type="entry name" value="tRNA-splicing ligase RtcB"/>
    <property type="match status" value="1"/>
</dbReference>
<evidence type="ECO:0000256" key="8">
    <source>
        <dbReference type="ARBA" id="ARBA00047746"/>
    </source>
</evidence>
<keyword evidence="4" id="KW-0479">Metal-binding</keyword>
<comment type="caution">
    <text evidence="9">The sequence shown here is derived from an EMBL/GenBank/DDBJ whole genome shotgun (WGS) entry which is preliminary data.</text>
</comment>
<accession>A0A0F9VIG0</accession>
<evidence type="ECO:0000256" key="7">
    <source>
        <dbReference type="ARBA" id="ARBA00023211"/>
    </source>
</evidence>
<comment type="catalytic activity">
    <reaction evidence="8">
        <text>a 3'-end 3'-phospho-ribonucleotide-RNA + a 5'-end dephospho-ribonucleoside-RNA + GTP = a ribonucleotidyl-ribonucleotide-RNA + GMP + diphosphate</text>
        <dbReference type="Rhea" id="RHEA:68076"/>
        <dbReference type="Rhea" id="RHEA-COMP:10463"/>
        <dbReference type="Rhea" id="RHEA-COMP:13936"/>
        <dbReference type="Rhea" id="RHEA-COMP:17355"/>
        <dbReference type="ChEBI" id="CHEBI:33019"/>
        <dbReference type="ChEBI" id="CHEBI:37565"/>
        <dbReference type="ChEBI" id="CHEBI:58115"/>
        <dbReference type="ChEBI" id="CHEBI:83062"/>
        <dbReference type="ChEBI" id="CHEBI:138284"/>
        <dbReference type="ChEBI" id="CHEBI:173118"/>
        <dbReference type="EC" id="6.5.1.8"/>
    </reaction>
</comment>
<protein>
    <recommendedName>
        <fullName evidence="2">3'-phosphate/5'-hydroxy nucleic acid ligase</fullName>
        <ecNumber evidence="2">6.5.1.8</ecNumber>
    </recommendedName>
</protein>
<dbReference type="GO" id="GO:0006281">
    <property type="term" value="P:DNA repair"/>
    <property type="evidence" value="ECO:0007669"/>
    <property type="project" value="TreeGrafter"/>
</dbReference>
<evidence type="ECO:0000256" key="6">
    <source>
        <dbReference type="ARBA" id="ARBA00023134"/>
    </source>
</evidence>
<organism evidence="9">
    <name type="scientific">marine sediment metagenome</name>
    <dbReference type="NCBI Taxonomy" id="412755"/>
    <lineage>
        <taxon>unclassified sequences</taxon>
        <taxon>metagenomes</taxon>
        <taxon>ecological metagenomes</taxon>
    </lineage>
</organism>
<keyword evidence="5" id="KW-0547">Nucleotide-binding</keyword>
<dbReference type="InterPro" id="IPR052915">
    <property type="entry name" value="RtcB-like"/>
</dbReference>
<evidence type="ECO:0000256" key="2">
    <source>
        <dbReference type="ARBA" id="ARBA00012726"/>
    </source>
</evidence>
<dbReference type="GO" id="GO:0005525">
    <property type="term" value="F:GTP binding"/>
    <property type="evidence" value="ECO:0007669"/>
    <property type="project" value="UniProtKB-KW"/>
</dbReference>